<dbReference type="Proteomes" id="UP000249819">
    <property type="component" value="Unassembled WGS sequence"/>
</dbReference>
<evidence type="ECO:0000256" key="8">
    <source>
        <dbReference type="ARBA" id="ARBA00023032"/>
    </source>
</evidence>
<keyword evidence="8" id="KW-0764">Sulfate transport</keyword>
<protein>
    <submittedName>
        <fullName evidence="11">CysZ protein</fullName>
    </submittedName>
</protein>
<keyword evidence="9 10" id="KW-0472">Membrane</keyword>
<keyword evidence="4" id="KW-0997">Cell inner membrane</keyword>
<dbReference type="GO" id="GO:0005886">
    <property type="term" value="C:plasma membrane"/>
    <property type="evidence" value="ECO:0007669"/>
    <property type="project" value="TreeGrafter"/>
</dbReference>
<dbReference type="GO" id="GO:0019344">
    <property type="term" value="P:cysteine biosynthetic process"/>
    <property type="evidence" value="ECO:0007669"/>
    <property type="project" value="TreeGrafter"/>
</dbReference>
<dbReference type="PANTHER" id="PTHR37468">
    <property type="entry name" value="SULFATE TRANSPORTER CYSZ"/>
    <property type="match status" value="1"/>
</dbReference>
<evidence type="ECO:0000256" key="3">
    <source>
        <dbReference type="ARBA" id="ARBA00022475"/>
    </source>
</evidence>
<evidence type="ECO:0000313" key="11">
    <source>
        <dbReference type="EMBL" id="RAJ85912.1"/>
    </source>
</evidence>
<evidence type="ECO:0000313" key="12">
    <source>
        <dbReference type="Proteomes" id="UP000249819"/>
    </source>
</evidence>
<feature type="transmembrane region" description="Helical" evidence="10">
    <location>
        <begin position="26"/>
        <end position="49"/>
    </location>
</feature>
<evidence type="ECO:0000256" key="4">
    <source>
        <dbReference type="ARBA" id="ARBA00022519"/>
    </source>
</evidence>
<evidence type="ECO:0000256" key="2">
    <source>
        <dbReference type="ARBA" id="ARBA00022448"/>
    </source>
</evidence>
<evidence type="ECO:0000256" key="10">
    <source>
        <dbReference type="SAM" id="Phobius"/>
    </source>
</evidence>
<dbReference type="PANTHER" id="PTHR37468:SF1">
    <property type="entry name" value="SULFATE TRANSPORTER CYSZ"/>
    <property type="match status" value="1"/>
</dbReference>
<dbReference type="AlphaFoldDB" id="A0A327W9K2"/>
<comment type="subcellular location">
    <subcellularLocation>
        <location evidence="1">Membrane</location>
        <topology evidence="1">Multi-pass membrane protein</topology>
    </subcellularLocation>
</comment>
<dbReference type="EMBL" id="QLMA01000002">
    <property type="protein sequence ID" value="RAJ85912.1"/>
    <property type="molecule type" value="Genomic_DNA"/>
</dbReference>
<evidence type="ECO:0000256" key="7">
    <source>
        <dbReference type="ARBA" id="ARBA00022989"/>
    </source>
</evidence>
<feature type="transmembrane region" description="Helical" evidence="10">
    <location>
        <begin position="76"/>
        <end position="99"/>
    </location>
</feature>
<dbReference type="GO" id="GO:0000103">
    <property type="term" value="P:sulfate assimilation"/>
    <property type="evidence" value="ECO:0007669"/>
    <property type="project" value="TreeGrafter"/>
</dbReference>
<dbReference type="Pfam" id="PF07264">
    <property type="entry name" value="EI24"/>
    <property type="match status" value="1"/>
</dbReference>
<reference evidence="11 12" key="1">
    <citation type="submission" date="2018-06" db="EMBL/GenBank/DDBJ databases">
        <title>Genomic Encyclopedia of Archaeal and Bacterial Type Strains, Phase II (KMG-II): from individual species to whole genera.</title>
        <authorList>
            <person name="Goeker M."/>
        </authorList>
    </citation>
    <scope>NUCLEOTIDE SEQUENCE [LARGE SCALE GENOMIC DNA]</scope>
    <source>
        <strain evidence="11 12">DSM 29821</strain>
    </source>
</reference>
<dbReference type="GO" id="GO:0009675">
    <property type="term" value="F:high-affinity sulfate:proton symporter activity"/>
    <property type="evidence" value="ECO:0007669"/>
    <property type="project" value="TreeGrafter"/>
</dbReference>
<organism evidence="11 12">
    <name type="scientific">Chitinophaga dinghuensis</name>
    <dbReference type="NCBI Taxonomy" id="1539050"/>
    <lineage>
        <taxon>Bacteria</taxon>
        <taxon>Pseudomonadati</taxon>
        <taxon>Bacteroidota</taxon>
        <taxon>Chitinophagia</taxon>
        <taxon>Chitinophagales</taxon>
        <taxon>Chitinophagaceae</taxon>
        <taxon>Chitinophaga</taxon>
    </lineage>
</organism>
<evidence type="ECO:0000256" key="1">
    <source>
        <dbReference type="ARBA" id="ARBA00004141"/>
    </source>
</evidence>
<accession>A0A327W9K2</accession>
<feature type="transmembrane region" description="Helical" evidence="10">
    <location>
        <begin position="150"/>
        <end position="169"/>
    </location>
</feature>
<evidence type="ECO:0000256" key="5">
    <source>
        <dbReference type="ARBA" id="ARBA00022605"/>
    </source>
</evidence>
<evidence type="ECO:0000256" key="9">
    <source>
        <dbReference type="ARBA" id="ARBA00023136"/>
    </source>
</evidence>
<feature type="transmembrane region" description="Helical" evidence="10">
    <location>
        <begin position="215"/>
        <end position="236"/>
    </location>
</feature>
<gene>
    <name evidence="11" type="ORF">CLV59_102619</name>
</gene>
<comment type="caution">
    <text evidence="11">The sequence shown here is derived from an EMBL/GenBank/DDBJ whole genome shotgun (WGS) entry which is preliminary data.</text>
</comment>
<keyword evidence="5" id="KW-0028">Amino-acid biosynthesis</keyword>
<name>A0A327W9K2_9BACT</name>
<dbReference type="InterPro" id="IPR050480">
    <property type="entry name" value="CysZ-like"/>
</dbReference>
<keyword evidence="12" id="KW-1185">Reference proteome</keyword>
<keyword evidence="7 10" id="KW-1133">Transmembrane helix</keyword>
<keyword evidence="2" id="KW-0813">Transport</keyword>
<keyword evidence="3" id="KW-1003">Cell membrane</keyword>
<proteinExistence type="predicted"/>
<keyword evidence="6 10" id="KW-0812">Transmembrane</keyword>
<dbReference type="InterPro" id="IPR059112">
    <property type="entry name" value="CysZ/EI24"/>
</dbReference>
<dbReference type="OrthoDB" id="9787566at2"/>
<evidence type="ECO:0000256" key="6">
    <source>
        <dbReference type="ARBA" id="ARBA00022692"/>
    </source>
</evidence>
<sequence>MFSFREVLSAFQAYGKAHQFILQHKLWKWILIPGIIYCLLFLGGIYFVWGYSGDFVEYLTRLFHITEWVQDLASSWVSFLFILVAFSVRIIFTFLYLAYFKYLFLILGSPVFSYLSEKTEAILENRDFPFSWKQLLADIWRGVKMSCRNMVYQTAAILILLLVSFIPVVGWITPMIGFFIECYFYGFSMMDYSCERHKMNMSQSISFIRQHRGMALGNGIVFYLFFIVPVIGWMLAPSYAVIAATIDLQNKKLS</sequence>
<dbReference type="RefSeq" id="WP_111591536.1">
    <property type="nucleotide sequence ID" value="NZ_QLMA01000002.1"/>
</dbReference>